<keyword evidence="1" id="KW-0472">Membrane</keyword>
<evidence type="ECO:0000313" key="3">
    <source>
        <dbReference type="Proteomes" id="UP000078512"/>
    </source>
</evidence>
<accession>A0A197K4I6</accession>
<dbReference type="EMBL" id="KV442030">
    <property type="protein sequence ID" value="OAQ31379.1"/>
    <property type="molecule type" value="Genomic_DNA"/>
</dbReference>
<keyword evidence="3" id="KW-1185">Reference proteome</keyword>
<feature type="transmembrane region" description="Helical" evidence="1">
    <location>
        <begin position="168"/>
        <end position="187"/>
    </location>
</feature>
<keyword evidence="1" id="KW-0812">Transmembrane</keyword>
<protein>
    <submittedName>
        <fullName evidence="2">Uncharacterized protein</fullName>
    </submittedName>
</protein>
<sequence length="188" mass="21462">MANRYSQDSCHDIEADAATPLLLPATSTNDTETYHGLIDQAPTPTAGTCCGHTCCHAHIRNIERNLIKPSYLYTQYHNPTAWLLMFEEVARANNWSSRAKLDILPIYLQEGYQPRKWFRQNLYQWESITSGGSADAEEAGFEVFRQAFLKEFGEGRERWKVATSWTSVTWIALVFLLVVSFMMFAIAI</sequence>
<gene>
    <name evidence="2" type="ORF">K457DRAFT_136278</name>
</gene>
<evidence type="ECO:0000313" key="2">
    <source>
        <dbReference type="EMBL" id="OAQ31379.1"/>
    </source>
</evidence>
<proteinExistence type="predicted"/>
<dbReference type="AlphaFoldDB" id="A0A197K4I6"/>
<organism evidence="2 3">
    <name type="scientific">Linnemannia elongata AG-77</name>
    <dbReference type="NCBI Taxonomy" id="1314771"/>
    <lineage>
        <taxon>Eukaryota</taxon>
        <taxon>Fungi</taxon>
        <taxon>Fungi incertae sedis</taxon>
        <taxon>Mucoromycota</taxon>
        <taxon>Mortierellomycotina</taxon>
        <taxon>Mortierellomycetes</taxon>
        <taxon>Mortierellales</taxon>
        <taxon>Mortierellaceae</taxon>
        <taxon>Linnemannia</taxon>
    </lineage>
</organism>
<dbReference type="Proteomes" id="UP000078512">
    <property type="component" value="Unassembled WGS sequence"/>
</dbReference>
<reference evidence="2 3" key="1">
    <citation type="submission" date="2016-05" db="EMBL/GenBank/DDBJ databases">
        <title>Genome sequencing reveals origins of a unique bacterial endosymbiosis in the earliest lineages of terrestrial Fungi.</title>
        <authorList>
            <consortium name="DOE Joint Genome Institute"/>
            <person name="Uehling J."/>
            <person name="Gryganskyi A."/>
            <person name="Hameed K."/>
            <person name="Tschaplinski T."/>
            <person name="Misztal P."/>
            <person name="Wu S."/>
            <person name="Desiro A."/>
            <person name="Vande Pol N."/>
            <person name="Du Z.-Y."/>
            <person name="Zienkiewicz A."/>
            <person name="Zienkiewicz K."/>
            <person name="Morin E."/>
            <person name="Tisserant E."/>
            <person name="Splivallo R."/>
            <person name="Hainaut M."/>
            <person name="Henrissat B."/>
            <person name="Ohm R."/>
            <person name="Kuo A."/>
            <person name="Yan J."/>
            <person name="Lipzen A."/>
            <person name="Nolan M."/>
            <person name="Labutti K."/>
            <person name="Barry K."/>
            <person name="Goldstein A."/>
            <person name="Labbe J."/>
            <person name="Schadt C."/>
            <person name="Tuskan G."/>
            <person name="Grigoriev I."/>
            <person name="Martin F."/>
            <person name="Vilgalys R."/>
            <person name="Bonito G."/>
        </authorList>
    </citation>
    <scope>NUCLEOTIDE SEQUENCE [LARGE SCALE GENOMIC DNA]</scope>
    <source>
        <strain evidence="2 3">AG-77</strain>
    </source>
</reference>
<name>A0A197K4I6_9FUNG</name>
<keyword evidence="1" id="KW-1133">Transmembrane helix</keyword>
<evidence type="ECO:0000256" key="1">
    <source>
        <dbReference type="SAM" id="Phobius"/>
    </source>
</evidence>
<dbReference type="OrthoDB" id="2441098at2759"/>